<organism evidence="8 9">
    <name type="scientific">Candidatus Competibacter phosphatis</name>
    <dbReference type="NCBI Taxonomy" id="221280"/>
    <lineage>
        <taxon>Bacteria</taxon>
        <taxon>Pseudomonadati</taxon>
        <taxon>Pseudomonadota</taxon>
        <taxon>Gammaproteobacteria</taxon>
        <taxon>Candidatus Competibacteraceae</taxon>
        <taxon>Candidatus Competibacter</taxon>
    </lineage>
</organism>
<gene>
    <name evidence="8" type="ORF">E4P82_14800</name>
</gene>
<keyword evidence="9" id="KW-1185">Reference proteome</keyword>
<comment type="caution">
    <text evidence="8">The sequence shown here is derived from an EMBL/GenBank/DDBJ whole genome shotgun (WGS) entry which is preliminary data.</text>
</comment>
<protein>
    <submittedName>
        <fullName evidence="8">DoxX family protein</fullName>
    </submittedName>
</protein>
<dbReference type="PANTHER" id="PTHR33452:SF1">
    <property type="entry name" value="INNER MEMBRANE PROTEIN YPHA-RELATED"/>
    <property type="match status" value="1"/>
</dbReference>
<dbReference type="Pfam" id="PF07681">
    <property type="entry name" value="DoxX"/>
    <property type="match status" value="1"/>
</dbReference>
<keyword evidence="6 7" id="KW-0472">Membrane</keyword>
<keyword evidence="5 7" id="KW-1133">Transmembrane helix</keyword>
<keyword evidence="4 7" id="KW-0812">Transmembrane</keyword>
<feature type="transmembrane region" description="Helical" evidence="7">
    <location>
        <begin position="73"/>
        <end position="95"/>
    </location>
</feature>
<reference evidence="8 9" key="1">
    <citation type="submission" date="2019-03" db="EMBL/GenBank/DDBJ databases">
        <title>Metabolic reconstructions from genomes of highly enriched 'Candidatus Accumulibacter' and 'Candidatus Competibacter' bioreactor populations.</title>
        <authorList>
            <person name="Annavajhala M.K."/>
            <person name="Welles L."/>
            <person name="Abbas B."/>
            <person name="Sorokin D."/>
            <person name="Park H."/>
            <person name="Van Loosdrecht M."/>
            <person name="Chandran K."/>
        </authorList>
    </citation>
    <scope>NUCLEOTIDE SEQUENCE [LARGE SCALE GENOMIC DNA]</scope>
    <source>
        <strain evidence="8 9">SBR_G</strain>
    </source>
</reference>
<comment type="subcellular location">
    <subcellularLocation>
        <location evidence="1">Cell membrane</location>
        <topology evidence="1">Multi-pass membrane protein</topology>
    </subcellularLocation>
</comment>
<feature type="transmembrane region" description="Helical" evidence="7">
    <location>
        <begin position="102"/>
        <end position="121"/>
    </location>
</feature>
<dbReference type="InterPro" id="IPR051907">
    <property type="entry name" value="DoxX-like_oxidoreductase"/>
</dbReference>
<feature type="transmembrane region" description="Helical" evidence="7">
    <location>
        <begin position="37"/>
        <end position="53"/>
    </location>
</feature>
<dbReference type="EMBL" id="SPMZ01000046">
    <property type="protein sequence ID" value="NMQ20351.1"/>
    <property type="molecule type" value="Genomic_DNA"/>
</dbReference>
<feature type="transmembrane region" description="Helical" evidence="7">
    <location>
        <begin position="133"/>
        <end position="154"/>
    </location>
</feature>
<evidence type="ECO:0000256" key="2">
    <source>
        <dbReference type="ARBA" id="ARBA00006679"/>
    </source>
</evidence>
<evidence type="ECO:0000313" key="8">
    <source>
        <dbReference type="EMBL" id="NMQ20351.1"/>
    </source>
</evidence>
<comment type="similarity">
    <text evidence="2">Belongs to the DoxX family.</text>
</comment>
<dbReference type="Proteomes" id="UP000760480">
    <property type="component" value="Unassembled WGS sequence"/>
</dbReference>
<evidence type="ECO:0000256" key="6">
    <source>
        <dbReference type="ARBA" id="ARBA00023136"/>
    </source>
</evidence>
<proteinExistence type="inferred from homology"/>
<evidence type="ECO:0000256" key="4">
    <source>
        <dbReference type="ARBA" id="ARBA00022692"/>
    </source>
</evidence>
<sequence>MTTMLLAETMNTARPRPLAGYFALGRLLEHLAPLTDLLLRLAVFRIFFWSGLAKLDDWSSTLLLFENEYNVPLLPHALAAALAASAELGASLLVLIGLLTRLAALPLLGIALVIQFVLGAADPAYNQLQHYLWMVLLLTLIARGPGAWSLDAWLERRSTPA</sequence>
<name>A0ABX1TLS1_9GAMM</name>
<evidence type="ECO:0000313" key="9">
    <source>
        <dbReference type="Proteomes" id="UP000760480"/>
    </source>
</evidence>
<dbReference type="InterPro" id="IPR032808">
    <property type="entry name" value="DoxX"/>
</dbReference>
<dbReference type="PANTHER" id="PTHR33452">
    <property type="entry name" value="OXIDOREDUCTASE CATD-RELATED"/>
    <property type="match status" value="1"/>
</dbReference>
<evidence type="ECO:0000256" key="3">
    <source>
        <dbReference type="ARBA" id="ARBA00022475"/>
    </source>
</evidence>
<evidence type="ECO:0000256" key="1">
    <source>
        <dbReference type="ARBA" id="ARBA00004651"/>
    </source>
</evidence>
<evidence type="ECO:0000256" key="5">
    <source>
        <dbReference type="ARBA" id="ARBA00022989"/>
    </source>
</evidence>
<evidence type="ECO:0000256" key="7">
    <source>
        <dbReference type="SAM" id="Phobius"/>
    </source>
</evidence>
<keyword evidence="3" id="KW-1003">Cell membrane</keyword>
<accession>A0ABX1TLS1</accession>